<gene>
    <name evidence="2" type="ORF">NP075_10835</name>
</gene>
<accession>A0ABY5K0M3</accession>
<evidence type="ECO:0000313" key="3">
    <source>
        <dbReference type="Proteomes" id="UP001317322"/>
    </source>
</evidence>
<dbReference type="InterPro" id="IPR006311">
    <property type="entry name" value="TAT_signal"/>
</dbReference>
<protein>
    <recommendedName>
        <fullName evidence="4">VCBS repeat-containing protein</fullName>
    </recommendedName>
</protein>
<dbReference type="EMBL" id="CP101989">
    <property type="protein sequence ID" value="UUI63643.1"/>
    <property type="molecule type" value="Genomic_DNA"/>
</dbReference>
<dbReference type="PROSITE" id="PS51318">
    <property type="entry name" value="TAT"/>
    <property type="match status" value="1"/>
</dbReference>
<dbReference type="RefSeq" id="WP_227563184.1">
    <property type="nucleotide sequence ID" value="NZ_CP101989.1"/>
</dbReference>
<dbReference type="Proteomes" id="UP001317322">
    <property type="component" value="Chromosome"/>
</dbReference>
<sequence length="323" mass="33723">MTSSRRRRLPWGAAALAFALVAGLATADLVGGGSAQAAPAPSAPFPLTGLTTSATQAEIAACSADQSHRTREPNAHLYYFKRGQVWYVVGAGQASPSPNVGAASFCFIFGNEGDIGVIGTWGVNGKTYATPGVFRPSTGEWFFSGTEFGSTAAESRRFGSPGDQPFVGDWDGDGLSDLGVKRGTTWYLQTDRTSTIAQGTRTFGAPEDVPLGGEGSSRIGLPLQLDVYRPSTATFSTFRDVDGQIVPVITGAVGDQPVAPVRILHDSVAQVDAGHGAYRPSTATLRLGTGFGWSSYAIGQAGDQVLRTGVICDLNECGSYPYP</sequence>
<keyword evidence="3" id="KW-1185">Reference proteome</keyword>
<evidence type="ECO:0000313" key="2">
    <source>
        <dbReference type="EMBL" id="UUI63643.1"/>
    </source>
</evidence>
<proteinExistence type="predicted"/>
<reference evidence="2 3" key="1">
    <citation type="submission" date="2022-07" db="EMBL/GenBank/DDBJ databases">
        <title>Novel species in genus cellulomonas.</title>
        <authorList>
            <person name="Ye L."/>
        </authorList>
    </citation>
    <scope>NUCLEOTIDE SEQUENCE [LARGE SCALE GENOMIC DNA]</scope>
    <source>
        <strain evidence="3">zg-Y908</strain>
    </source>
</reference>
<name>A0ABY5K0M3_9CELL</name>
<feature type="chain" id="PRO_5045936248" description="VCBS repeat-containing protein" evidence="1">
    <location>
        <begin position="28"/>
        <end position="323"/>
    </location>
</feature>
<evidence type="ECO:0008006" key="4">
    <source>
        <dbReference type="Google" id="ProtNLM"/>
    </source>
</evidence>
<feature type="signal peptide" evidence="1">
    <location>
        <begin position="1"/>
        <end position="27"/>
    </location>
</feature>
<keyword evidence="1" id="KW-0732">Signal</keyword>
<organism evidence="2 3">
    <name type="scientific">Cellulomonas wangsupingiae</name>
    <dbReference type="NCBI Taxonomy" id="2968085"/>
    <lineage>
        <taxon>Bacteria</taxon>
        <taxon>Bacillati</taxon>
        <taxon>Actinomycetota</taxon>
        <taxon>Actinomycetes</taxon>
        <taxon>Micrococcales</taxon>
        <taxon>Cellulomonadaceae</taxon>
        <taxon>Cellulomonas</taxon>
    </lineage>
</organism>
<evidence type="ECO:0000256" key="1">
    <source>
        <dbReference type="SAM" id="SignalP"/>
    </source>
</evidence>